<dbReference type="NCBIfam" id="TIGR01484">
    <property type="entry name" value="HAD-SF-IIB"/>
    <property type="match status" value="1"/>
</dbReference>
<dbReference type="Pfam" id="PF08282">
    <property type="entry name" value="Hydrolase_3"/>
    <property type="match status" value="1"/>
</dbReference>
<dbReference type="PANTHER" id="PTHR10000">
    <property type="entry name" value="PHOSPHOSERINE PHOSPHATASE"/>
    <property type="match status" value="1"/>
</dbReference>
<evidence type="ECO:0000313" key="2">
    <source>
        <dbReference type="Proteomes" id="UP001299265"/>
    </source>
</evidence>
<gene>
    <name evidence="1" type="ORF">LQE92_11465</name>
</gene>
<dbReference type="SUPFAM" id="SSF56784">
    <property type="entry name" value="HAD-like"/>
    <property type="match status" value="1"/>
</dbReference>
<name>A0AAP2RJN6_9FIRM</name>
<accession>A0AAP2RJN6</accession>
<dbReference type="SFLD" id="SFLDG01140">
    <property type="entry name" value="C2.B:_Phosphomannomutase_and_P"/>
    <property type="match status" value="1"/>
</dbReference>
<dbReference type="RefSeq" id="WP_231063095.1">
    <property type="nucleotide sequence ID" value="NZ_JAJNOR010000006.1"/>
</dbReference>
<dbReference type="PANTHER" id="PTHR10000:SF8">
    <property type="entry name" value="HAD SUPERFAMILY HYDROLASE-LIKE, TYPE 3"/>
    <property type="match status" value="1"/>
</dbReference>
<keyword evidence="1" id="KW-0378">Hydrolase</keyword>
<dbReference type="InterPro" id="IPR000150">
    <property type="entry name" value="Cof"/>
</dbReference>
<reference evidence="1 2" key="1">
    <citation type="submission" date="2021-11" db="EMBL/GenBank/DDBJ databases">
        <title>Lacrimispora sp. nov. NSJ-141 isolated from human feces.</title>
        <authorList>
            <person name="Abdugheni R."/>
        </authorList>
    </citation>
    <scope>NUCLEOTIDE SEQUENCE [LARGE SCALE GENOMIC DNA]</scope>
    <source>
        <strain evidence="1 2">NSJ-141</strain>
    </source>
</reference>
<dbReference type="NCBIfam" id="TIGR00099">
    <property type="entry name" value="Cof-subfamily"/>
    <property type="match status" value="1"/>
</dbReference>
<dbReference type="Gene3D" id="3.40.50.1000">
    <property type="entry name" value="HAD superfamily/HAD-like"/>
    <property type="match status" value="1"/>
</dbReference>
<dbReference type="Gene3D" id="3.30.1240.10">
    <property type="match status" value="1"/>
</dbReference>
<dbReference type="EMBL" id="JAJNOR010000006">
    <property type="protein sequence ID" value="MCD2493237.1"/>
    <property type="molecule type" value="Genomic_DNA"/>
</dbReference>
<dbReference type="InterPro" id="IPR006379">
    <property type="entry name" value="HAD-SF_hydro_IIB"/>
</dbReference>
<dbReference type="SFLD" id="SFLDS00003">
    <property type="entry name" value="Haloacid_Dehalogenase"/>
    <property type="match status" value="1"/>
</dbReference>
<dbReference type="GO" id="GO:0005829">
    <property type="term" value="C:cytosol"/>
    <property type="evidence" value="ECO:0007669"/>
    <property type="project" value="TreeGrafter"/>
</dbReference>
<proteinExistence type="predicted"/>
<dbReference type="CDD" id="cd07516">
    <property type="entry name" value="HAD_Pase"/>
    <property type="match status" value="1"/>
</dbReference>
<dbReference type="InterPro" id="IPR023214">
    <property type="entry name" value="HAD_sf"/>
</dbReference>
<organism evidence="1 2">
    <name type="scientific">Lientehia hominis</name>
    <dbReference type="NCBI Taxonomy" id="2897778"/>
    <lineage>
        <taxon>Bacteria</taxon>
        <taxon>Bacillati</taxon>
        <taxon>Bacillota</taxon>
        <taxon>Clostridia</taxon>
        <taxon>Lachnospirales</taxon>
        <taxon>Lachnospiraceae</taxon>
        <taxon>Lientehia</taxon>
    </lineage>
</organism>
<dbReference type="InterPro" id="IPR036412">
    <property type="entry name" value="HAD-like_sf"/>
</dbReference>
<dbReference type="GO" id="GO:0000287">
    <property type="term" value="F:magnesium ion binding"/>
    <property type="evidence" value="ECO:0007669"/>
    <property type="project" value="TreeGrafter"/>
</dbReference>
<comment type="caution">
    <text evidence="1">The sequence shown here is derived from an EMBL/GenBank/DDBJ whole genome shotgun (WGS) entry which is preliminary data.</text>
</comment>
<dbReference type="GO" id="GO:0016791">
    <property type="term" value="F:phosphatase activity"/>
    <property type="evidence" value="ECO:0007669"/>
    <property type="project" value="UniProtKB-ARBA"/>
</dbReference>
<dbReference type="AlphaFoldDB" id="A0AAP2RJN6"/>
<protein>
    <submittedName>
        <fullName evidence="1">Cof-type HAD-IIB family hydrolase</fullName>
    </submittedName>
</protein>
<dbReference type="Proteomes" id="UP001299265">
    <property type="component" value="Unassembled WGS sequence"/>
</dbReference>
<keyword evidence="2" id="KW-1185">Reference proteome</keyword>
<sequence length="271" mass="29809">MATRLIALDLDGTALSDHRSITGRTRSAISDARKNGILVVPATGRSYRDIPAEVLNITEFSYFLTSNGANILDGRSRTSVYTDLIPWRQSMEILRMLEEYDVQPSVHLNGSSTNLRTADPRIVARYGNTDYFLRYSVDNLADYIAAEKTDVEKIFAILFAPSEKAALTARLTSRCPLTVSASGPDNIELNSPTASKGHGLSMLCRTLNISPEDTAVIGDSINDISMFRFAGRRIAMGNAEPCIMELSQHVTDTCDKDGAALAIERLIQQEW</sequence>
<evidence type="ECO:0000313" key="1">
    <source>
        <dbReference type="EMBL" id="MCD2493237.1"/>
    </source>
</evidence>